<evidence type="ECO:0000256" key="6">
    <source>
        <dbReference type="ARBA" id="ARBA00023049"/>
    </source>
</evidence>
<evidence type="ECO:0000259" key="8">
    <source>
        <dbReference type="Pfam" id="PF01447"/>
    </source>
</evidence>
<comment type="function">
    <text evidence="7">Extracellular zinc metalloprotease.</text>
</comment>
<evidence type="ECO:0000256" key="4">
    <source>
        <dbReference type="ARBA" id="ARBA00022801"/>
    </source>
</evidence>
<accession>A0ABM7ZSI7</accession>
<comment type="subcellular location">
    <subcellularLocation>
        <location evidence="7">Secreted</location>
    </subcellularLocation>
</comment>
<protein>
    <recommendedName>
        <fullName evidence="7">Neutral metalloproteinase</fullName>
        <ecNumber evidence="7">3.4.24.-</ecNumber>
    </recommendedName>
</protein>
<gene>
    <name evidence="10" type="ORF">HEK616_28250</name>
</gene>
<dbReference type="Proteomes" id="UP001059597">
    <property type="component" value="Chromosome"/>
</dbReference>
<dbReference type="Pfam" id="PF01447">
    <property type="entry name" value="Peptidase_M4"/>
    <property type="match status" value="1"/>
</dbReference>
<proteinExistence type="inferred from homology"/>
<dbReference type="CDD" id="cd09597">
    <property type="entry name" value="M4_TLP"/>
    <property type="match status" value="1"/>
</dbReference>
<keyword evidence="6 7" id="KW-0482">Metalloprotease</keyword>
<dbReference type="SUPFAM" id="SSF55486">
    <property type="entry name" value="Metalloproteases ('zincins'), catalytic domain"/>
    <property type="match status" value="1"/>
</dbReference>
<evidence type="ECO:0000313" key="11">
    <source>
        <dbReference type="Proteomes" id="UP001059597"/>
    </source>
</evidence>
<comment type="cofactor">
    <cofactor evidence="7">
        <name>Zn(2+)</name>
        <dbReference type="ChEBI" id="CHEBI:29105"/>
    </cofactor>
</comment>
<keyword evidence="5 7" id="KW-0862">Zinc</keyword>
<keyword evidence="3" id="KW-0479">Metal-binding</keyword>
<dbReference type="InterPro" id="IPR023612">
    <property type="entry name" value="Peptidase_M4"/>
</dbReference>
<sequence length="512" mass="55257">MDSSLLAAIIGPTVAFLVAAGGAVLRARSNLRTAARLIYAELTRNSAAVMYFRQTGHWAAPALPRAAWDEYGATIARRLSSEPFEAVRRGYEALEIVPVLTDDSFNDTDRDRLLGDAVAWLVRAISTLGHIAHISDPQVQSTIHRLTSPSAATPERPLPLPGPGSGIISLAMQEALVTMQFSEAAQPAPPPPARPAEPPVPALPPTAQIPEPTVPAAVIGAEAPNADYVVCDAQHKERLHRPVLARWTGQPPTSDPVVNETYEALAAVTAFGRQVLERDPLVKRPLTAVVHYGRNFNNGWWDGEQLVLGDGDGMIFQSFSRCTDLIAGEVWHGVAEMQRYFGWEGENGSLRVSLCDVFGQLVKQHARNQTVEEADWVVGAGLLAPGVKGIGLRSLKAPGTAYDDQSLGKDLQPAHMDDYVHNTEETGGPRINSGIPNFAFYSVAQRLGGKAWENAGRIWWEALIGEGMREGLLFTDWAQRTADAAGMLYGQDSAEHQAVLGAWDRVGVRAAG</sequence>
<dbReference type="InterPro" id="IPR001570">
    <property type="entry name" value="Peptidase_M4_C_domain"/>
</dbReference>
<dbReference type="PRINTS" id="PR00730">
    <property type="entry name" value="THERMOLYSIN"/>
</dbReference>
<dbReference type="InterPro" id="IPR013856">
    <property type="entry name" value="Peptidase_M4_domain"/>
</dbReference>
<keyword evidence="11" id="KW-1185">Reference proteome</keyword>
<dbReference type="InterPro" id="IPR052759">
    <property type="entry name" value="Metalloprotease_M4"/>
</dbReference>
<dbReference type="PANTHER" id="PTHR43579">
    <property type="match status" value="1"/>
</dbReference>
<dbReference type="EC" id="3.4.24.-" evidence="7"/>
<dbReference type="InterPro" id="IPR027268">
    <property type="entry name" value="Peptidase_M4/M1_CTD_sf"/>
</dbReference>
<keyword evidence="7" id="KW-0964">Secreted</keyword>
<keyword evidence="4 7" id="KW-0378">Hydrolase</keyword>
<dbReference type="Gene3D" id="1.10.390.10">
    <property type="entry name" value="Neutral Protease Domain 2"/>
    <property type="match status" value="1"/>
</dbReference>
<keyword evidence="2 7" id="KW-0645">Protease</keyword>
<dbReference type="RefSeq" id="WP_261953255.1">
    <property type="nucleotide sequence ID" value="NZ_AP026073.1"/>
</dbReference>
<evidence type="ECO:0000256" key="3">
    <source>
        <dbReference type="ARBA" id="ARBA00022723"/>
    </source>
</evidence>
<evidence type="ECO:0000256" key="5">
    <source>
        <dbReference type="ARBA" id="ARBA00022833"/>
    </source>
</evidence>
<organism evidence="10 11">
    <name type="scientific">Streptomyces nigrescens</name>
    <dbReference type="NCBI Taxonomy" id="1920"/>
    <lineage>
        <taxon>Bacteria</taxon>
        <taxon>Bacillati</taxon>
        <taxon>Actinomycetota</taxon>
        <taxon>Actinomycetes</taxon>
        <taxon>Kitasatosporales</taxon>
        <taxon>Streptomycetaceae</taxon>
        <taxon>Streptomyces</taxon>
    </lineage>
</organism>
<feature type="domain" description="Peptidase M4" evidence="8">
    <location>
        <begin position="269"/>
        <end position="335"/>
    </location>
</feature>
<evidence type="ECO:0000256" key="1">
    <source>
        <dbReference type="ARBA" id="ARBA00009388"/>
    </source>
</evidence>
<name>A0ABM7ZSI7_STRNI</name>
<evidence type="ECO:0000313" key="10">
    <source>
        <dbReference type="EMBL" id="BDM69338.1"/>
    </source>
</evidence>
<dbReference type="Gene3D" id="3.10.170.10">
    <property type="match status" value="1"/>
</dbReference>
<evidence type="ECO:0000256" key="7">
    <source>
        <dbReference type="RuleBase" id="RU366073"/>
    </source>
</evidence>
<reference evidence="10" key="1">
    <citation type="submission" date="2022-06" db="EMBL/GenBank/DDBJ databases">
        <title>Complete genome sequence of Streptomyces nigrescens HEK616.</title>
        <authorList>
            <person name="Asamizu S."/>
            <person name="Onaka H."/>
        </authorList>
    </citation>
    <scope>NUCLEOTIDE SEQUENCE</scope>
    <source>
        <strain evidence="10">HEK616</strain>
    </source>
</reference>
<evidence type="ECO:0000259" key="9">
    <source>
        <dbReference type="Pfam" id="PF02868"/>
    </source>
</evidence>
<dbReference type="Pfam" id="PF02868">
    <property type="entry name" value="Peptidase_M4_C"/>
    <property type="match status" value="1"/>
</dbReference>
<dbReference type="EMBL" id="AP026073">
    <property type="protein sequence ID" value="BDM69338.1"/>
    <property type="molecule type" value="Genomic_DNA"/>
</dbReference>
<evidence type="ECO:0000256" key="2">
    <source>
        <dbReference type="ARBA" id="ARBA00022670"/>
    </source>
</evidence>
<dbReference type="PANTHER" id="PTHR43579:SF1">
    <property type="entry name" value="NEUTRAL METALLOPROTEINASE"/>
    <property type="match status" value="1"/>
</dbReference>
<feature type="domain" description="Peptidase M4 C-terminal" evidence="9">
    <location>
        <begin position="343"/>
        <end position="508"/>
    </location>
</feature>
<comment type="similarity">
    <text evidence="1 7">Belongs to the peptidase M4 family.</text>
</comment>